<proteinExistence type="predicted"/>
<sequence>MLSEAAPLKKQKTGVLRFLCQAIEAFSFYFRTRSLSFLSFLIDTMNLYMEIFGKVYYVDSFLSPSFPYVIYATLCVF</sequence>
<protein>
    <submittedName>
        <fullName evidence="1">Uncharacterized protein</fullName>
    </submittedName>
</protein>
<comment type="caution">
    <text evidence="1">The sequence shown here is derived from an EMBL/GenBank/DDBJ whole genome shotgun (WGS) entry which is preliminary data.</text>
</comment>
<evidence type="ECO:0000313" key="2">
    <source>
        <dbReference type="Proteomes" id="UP000031970"/>
    </source>
</evidence>
<dbReference type="EMBL" id="JSXS01000125">
    <property type="protein sequence ID" value="KIL30333.1"/>
    <property type="molecule type" value="Genomic_DNA"/>
</dbReference>
<dbReference type="AlphaFoldDB" id="A0ABD3ZQA4"/>
<accession>A0ABD3ZQA4</accession>
<name>A0ABD3ZQA4_BACIU</name>
<evidence type="ECO:0000313" key="1">
    <source>
        <dbReference type="EMBL" id="KIL30333.1"/>
    </source>
</evidence>
<dbReference type="Proteomes" id="UP000031970">
    <property type="component" value="Unassembled WGS sequence"/>
</dbReference>
<organism evidence="1 2">
    <name type="scientific">Bacillus subtilis subsp. subtilis</name>
    <dbReference type="NCBI Taxonomy" id="135461"/>
    <lineage>
        <taxon>Bacteria</taxon>
        <taxon>Bacillati</taxon>
        <taxon>Bacillota</taxon>
        <taxon>Bacilli</taxon>
        <taxon>Bacillales</taxon>
        <taxon>Bacillaceae</taxon>
        <taxon>Bacillus</taxon>
    </lineage>
</organism>
<reference evidence="1 2" key="1">
    <citation type="submission" date="2014-11" db="EMBL/GenBank/DDBJ databases">
        <title>Draft Genome Sequences of Nine Bacillus subtilis Strains that Form Spores with High Heat-Resistance.</title>
        <authorList>
            <person name="Krawcyk A.O."/>
            <person name="Berendsen E.M."/>
            <person name="de Jong A."/>
            <person name="Holsappel S."/>
            <person name="Eijlander R.T."/>
            <person name="Wells-Bennik M."/>
            <person name="Kuipers O.P."/>
        </authorList>
    </citation>
    <scope>NUCLEOTIDE SEQUENCE [LARGE SCALE GENOMIC DNA]</scope>
    <source>
        <strain evidence="1 2">B4067</strain>
    </source>
</reference>
<gene>
    <name evidence="1" type="ORF">B4067_1266</name>
</gene>